<feature type="non-terminal residue" evidence="1">
    <location>
        <position position="275"/>
    </location>
</feature>
<proteinExistence type="predicted"/>
<accession>A0ABR4NCM6</accession>
<evidence type="ECO:0000313" key="2">
    <source>
        <dbReference type="Proteomes" id="UP001527925"/>
    </source>
</evidence>
<keyword evidence="2" id="KW-1185">Reference proteome</keyword>
<comment type="caution">
    <text evidence="1">The sequence shown here is derived from an EMBL/GenBank/DDBJ whole genome shotgun (WGS) entry which is preliminary data.</text>
</comment>
<sequence>MARRLNVLVQSKSLLGQSVGLFVVGRIAPVCTDAPLSANLPTWFQGAVAAAAARPGEPAALCNALGALSELVRASKYNADLRKAVHASLKRILDLLADNMSRPNPVKDAVFSLITSVACHQPAALASKRTEFVNTVMRHLLEPSISHDKKSVKRAAACVRSFFFFQDKRAFDHIGFAELISQLVAALNSLLETMAPGIGTQAPMHRKRSNHEPLQLFESDVMLLADIVDRAYELIEHAQVAKGLTPISTASRARTHEHPRRFRDLVKKALIVSQG</sequence>
<evidence type="ECO:0000313" key="1">
    <source>
        <dbReference type="EMBL" id="KAL2917287.1"/>
    </source>
</evidence>
<dbReference type="InterPro" id="IPR016024">
    <property type="entry name" value="ARM-type_fold"/>
</dbReference>
<reference evidence="1 2" key="1">
    <citation type="submission" date="2023-09" db="EMBL/GenBank/DDBJ databases">
        <title>Pangenome analysis of Batrachochytrium dendrobatidis and related Chytrids.</title>
        <authorList>
            <person name="Yacoub M.N."/>
            <person name="Stajich J.E."/>
            <person name="James T.Y."/>
        </authorList>
    </citation>
    <scope>NUCLEOTIDE SEQUENCE [LARGE SCALE GENOMIC DNA]</scope>
    <source>
        <strain evidence="1 2">JEL0888</strain>
    </source>
</reference>
<gene>
    <name evidence="1" type="ORF">HK105_203352</name>
</gene>
<dbReference type="Proteomes" id="UP001527925">
    <property type="component" value="Unassembled WGS sequence"/>
</dbReference>
<protein>
    <submittedName>
        <fullName evidence="1">Uncharacterized protein</fullName>
    </submittedName>
</protein>
<dbReference type="EMBL" id="JADGIZ020000012">
    <property type="protein sequence ID" value="KAL2917287.1"/>
    <property type="molecule type" value="Genomic_DNA"/>
</dbReference>
<dbReference type="SUPFAM" id="SSF48371">
    <property type="entry name" value="ARM repeat"/>
    <property type="match status" value="1"/>
</dbReference>
<name>A0ABR4NCM6_9FUNG</name>
<organism evidence="1 2">
    <name type="scientific">Polyrhizophydium stewartii</name>
    <dbReference type="NCBI Taxonomy" id="2732419"/>
    <lineage>
        <taxon>Eukaryota</taxon>
        <taxon>Fungi</taxon>
        <taxon>Fungi incertae sedis</taxon>
        <taxon>Chytridiomycota</taxon>
        <taxon>Chytridiomycota incertae sedis</taxon>
        <taxon>Chytridiomycetes</taxon>
        <taxon>Rhizophydiales</taxon>
        <taxon>Rhizophydiales incertae sedis</taxon>
        <taxon>Polyrhizophydium</taxon>
    </lineage>
</organism>